<protein>
    <submittedName>
        <fullName evidence="2">Uncharacterized protein</fullName>
    </submittedName>
</protein>
<feature type="transmembrane region" description="Helical" evidence="1">
    <location>
        <begin position="6"/>
        <end position="27"/>
    </location>
</feature>
<name>A0A3A5MS82_9MICO</name>
<accession>A0A3A5MS82</accession>
<dbReference type="Proteomes" id="UP000272015">
    <property type="component" value="Unassembled WGS sequence"/>
</dbReference>
<feature type="transmembrane region" description="Helical" evidence="1">
    <location>
        <begin position="63"/>
        <end position="83"/>
    </location>
</feature>
<dbReference type="EMBL" id="QZVS01000030">
    <property type="protein sequence ID" value="RJT92162.1"/>
    <property type="molecule type" value="Genomic_DNA"/>
</dbReference>
<comment type="caution">
    <text evidence="2">The sequence shown here is derived from an EMBL/GenBank/DDBJ whole genome shotgun (WGS) entry which is preliminary data.</text>
</comment>
<evidence type="ECO:0000313" key="3">
    <source>
        <dbReference type="Proteomes" id="UP000272015"/>
    </source>
</evidence>
<feature type="transmembrane region" description="Helical" evidence="1">
    <location>
        <begin position="149"/>
        <end position="170"/>
    </location>
</feature>
<dbReference type="RefSeq" id="WP_119970440.1">
    <property type="nucleotide sequence ID" value="NZ_JBHSQA010000044.1"/>
</dbReference>
<gene>
    <name evidence="2" type="ORF">D6T64_00610</name>
</gene>
<keyword evidence="1" id="KW-0472">Membrane</keyword>
<proteinExistence type="predicted"/>
<dbReference type="AlphaFoldDB" id="A0A3A5MS82"/>
<organism evidence="2 3">
    <name type="scientific">Cryobacterium melibiosiphilum</name>
    <dbReference type="NCBI Taxonomy" id="995039"/>
    <lineage>
        <taxon>Bacteria</taxon>
        <taxon>Bacillati</taxon>
        <taxon>Actinomycetota</taxon>
        <taxon>Actinomycetes</taxon>
        <taxon>Micrococcales</taxon>
        <taxon>Microbacteriaceae</taxon>
        <taxon>Cryobacterium</taxon>
    </lineage>
</organism>
<evidence type="ECO:0000256" key="1">
    <source>
        <dbReference type="SAM" id="Phobius"/>
    </source>
</evidence>
<keyword evidence="3" id="KW-1185">Reference proteome</keyword>
<evidence type="ECO:0000313" key="2">
    <source>
        <dbReference type="EMBL" id="RJT92162.1"/>
    </source>
</evidence>
<sequence>MILSIIIACEIGFWAVIVLGLLARYILKAKRLGLVLIALAPVIDLVLLITTAVHLRAGADAKWAHGLAAVYIGFSIVYGPGIVRWADIRFSHRFADGPAPTRLWGTDYTVACWKDVARTLLAAAISALVLFGLIWLVGDAARTAALEHWYLILIAICGIDLIWAASYTIWPRPLKQNAAAA</sequence>
<keyword evidence="1" id="KW-0812">Transmembrane</keyword>
<keyword evidence="1" id="KW-1133">Transmembrane helix</keyword>
<dbReference type="OrthoDB" id="2082317at2"/>
<reference evidence="2 3" key="1">
    <citation type="submission" date="2018-09" db="EMBL/GenBank/DDBJ databases">
        <title>Novel species of Cryobacterium.</title>
        <authorList>
            <person name="Liu Q."/>
            <person name="Xin Y.-H."/>
        </authorList>
    </citation>
    <scope>NUCLEOTIDE SEQUENCE [LARGE SCALE GENOMIC DNA]</scope>
    <source>
        <strain evidence="2 3">Hh39</strain>
    </source>
</reference>
<feature type="transmembrane region" description="Helical" evidence="1">
    <location>
        <begin position="119"/>
        <end position="137"/>
    </location>
</feature>
<feature type="transmembrane region" description="Helical" evidence="1">
    <location>
        <begin position="34"/>
        <end position="57"/>
    </location>
</feature>